<comment type="caution">
    <text evidence="2">The sequence shown here is derived from an EMBL/GenBank/DDBJ whole genome shotgun (WGS) entry which is preliminary data.</text>
</comment>
<gene>
    <name evidence="2" type="ORF">E8E12_004333</name>
</gene>
<dbReference type="PANTHER" id="PTHR43792:SF1">
    <property type="entry name" value="N-ACETYLTRANSFERASE DOMAIN-CONTAINING PROTEIN"/>
    <property type="match status" value="1"/>
</dbReference>
<name>A0A9P4WJX6_9PLEO</name>
<dbReference type="Pfam" id="PF13302">
    <property type="entry name" value="Acetyltransf_3"/>
    <property type="match status" value="1"/>
</dbReference>
<evidence type="ECO:0000259" key="1">
    <source>
        <dbReference type="Pfam" id="PF13302"/>
    </source>
</evidence>
<evidence type="ECO:0000313" key="3">
    <source>
        <dbReference type="Proteomes" id="UP000758155"/>
    </source>
</evidence>
<dbReference type="InterPro" id="IPR000182">
    <property type="entry name" value="GNAT_dom"/>
</dbReference>
<organism evidence="2 3">
    <name type="scientific">Didymella heteroderae</name>
    <dbReference type="NCBI Taxonomy" id="1769908"/>
    <lineage>
        <taxon>Eukaryota</taxon>
        <taxon>Fungi</taxon>
        <taxon>Dikarya</taxon>
        <taxon>Ascomycota</taxon>
        <taxon>Pezizomycotina</taxon>
        <taxon>Dothideomycetes</taxon>
        <taxon>Pleosporomycetidae</taxon>
        <taxon>Pleosporales</taxon>
        <taxon>Pleosporineae</taxon>
        <taxon>Didymellaceae</taxon>
        <taxon>Didymella</taxon>
    </lineage>
</organism>
<keyword evidence="3" id="KW-1185">Reference proteome</keyword>
<sequence>MEPVLLTPRLKLTLITHAERGSQELTWLHELRSNVQTNLWSIHPPSKTLSDTEKTIASYLPATPDPTLATDPAPRTYKLAYAVHETAPAGPPHFIGLVTLSSLSPHHLALPSALVVPASHEPSTLVAELAYSFLPPAWGRGYATEALTAVLDACRAPAAAGFWDPSKRVWMRVIVNGRNSASLRVMRKLAGFGVVEKGVFEWKGERIFIGGEWRTEDDLYIFGAWLRE</sequence>
<dbReference type="Proteomes" id="UP000758155">
    <property type="component" value="Unassembled WGS sequence"/>
</dbReference>
<feature type="domain" description="N-acetyltransferase" evidence="1">
    <location>
        <begin position="28"/>
        <end position="189"/>
    </location>
</feature>
<dbReference type="EMBL" id="SWKV01000065">
    <property type="protein sequence ID" value="KAF3034685.1"/>
    <property type="molecule type" value="Genomic_DNA"/>
</dbReference>
<dbReference type="GO" id="GO:0016747">
    <property type="term" value="F:acyltransferase activity, transferring groups other than amino-acyl groups"/>
    <property type="evidence" value="ECO:0007669"/>
    <property type="project" value="InterPro"/>
</dbReference>
<dbReference type="InterPro" id="IPR051531">
    <property type="entry name" value="N-acetyltransferase"/>
</dbReference>
<proteinExistence type="predicted"/>
<reference evidence="2" key="1">
    <citation type="submission" date="2019-04" db="EMBL/GenBank/DDBJ databases">
        <title>Sequencing of skin fungus with MAO and IRED activity.</title>
        <authorList>
            <person name="Marsaioli A.J."/>
            <person name="Bonatto J.M.C."/>
            <person name="Reis Junior O."/>
        </authorList>
    </citation>
    <scope>NUCLEOTIDE SEQUENCE</scope>
    <source>
        <strain evidence="2">28M1</strain>
    </source>
</reference>
<dbReference type="AlphaFoldDB" id="A0A9P4WJX6"/>
<protein>
    <recommendedName>
        <fullName evidence="1">N-acetyltransferase domain-containing protein</fullName>
    </recommendedName>
</protein>
<dbReference type="OrthoDB" id="4072826at2759"/>
<accession>A0A9P4WJX6</accession>
<dbReference type="Gene3D" id="3.40.630.30">
    <property type="match status" value="1"/>
</dbReference>
<dbReference type="SUPFAM" id="SSF55729">
    <property type="entry name" value="Acyl-CoA N-acyltransferases (Nat)"/>
    <property type="match status" value="1"/>
</dbReference>
<dbReference type="InterPro" id="IPR016181">
    <property type="entry name" value="Acyl_CoA_acyltransferase"/>
</dbReference>
<evidence type="ECO:0000313" key="2">
    <source>
        <dbReference type="EMBL" id="KAF3034685.1"/>
    </source>
</evidence>
<dbReference type="PANTHER" id="PTHR43792">
    <property type="entry name" value="GNAT FAMILY, PUTATIVE (AFU_ORTHOLOGUE AFUA_3G00765)-RELATED-RELATED"/>
    <property type="match status" value="1"/>
</dbReference>